<accession>A0A1F7VJT2</accession>
<dbReference type="Proteomes" id="UP000177574">
    <property type="component" value="Unassembled WGS sequence"/>
</dbReference>
<dbReference type="EMBL" id="MGET01000008">
    <property type="protein sequence ID" value="OGL90234.1"/>
    <property type="molecule type" value="Genomic_DNA"/>
</dbReference>
<keyword evidence="1" id="KW-0472">Membrane</keyword>
<evidence type="ECO:0000256" key="1">
    <source>
        <dbReference type="SAM" id="Phobius"/>
    </source>
</evidence>
<organism evidence="2 3">
    <name type="scientific">Candidatus Uhrbacteria bacterium RIFCSPLOWO2_02_FULL_53_10</name>
    <dbReference type="NCBI Taxonomy" id="1802411"/>
    <lineage>
        <taxon>Bacteria</taxon>
        <taxon>Candidatus Uhriibacteriota</taxon>
    </lineage>
</organism>
<sequence>MSPLTTYNLLAANSISAQVLNSAATGKTLDILFWALMVVGFFLIFGIVAGFVWEYRKMRKYFEEHTLL</sequence>
<feature type="transmembrane region" description="Helical" evidence="1">
    <location>
        <begin position="31"/>
        <end position="53"/>
    </location>
</feature>
<keyword evidence="1" id="KW-1133">Transmembrane helix</keyword>
<name>A0A1F7VJT2_9BACT</name>
<comment type="caution">
    <text evidence="2">The sequence shown here is derived from an EMBL/GenBank/DDBJ whole genome shotgun (WGS) entry which is preliminary data.</text>
</comment>
<reference evidence="2 3" key="1">
    <citation type="journal article" date="2016" name="Nat. Commun.">
        <title>Thousands of microbial genomes shed light on interconnected biogeochemical processes in an aquifer system.</title>
        <authorList>
            <person name="Anantharaman K."/>
            <person name="Brown C.T."/>
            <person name="Hug L.A."/>
            <person name="Sharon I."/>
            <person name="Castelle C.J."/>
            <person name="Probst A.J."/>
            <person name="Thomas B.C."/>
            <person name="Singh A."/>
            <person name="Wilkins M.J."/>
            <person name="Karaoz U."/>
            <person name="Brodie E.L."/>
            <person name="Williams K.H."/>
            <person name="Hubbard S.S."/>
            <person name="Banfield J.F."/>
        </authorList>
    </citation>
    <scope>NUCLEOTIDE SEQUENCE [LARGE SCALE GENOMIC DNA]</scope>
</reference>
<evidence type="ECO:0000313" key="2">
    <source>
        <dbReference type="EMBL" id="OGL90234.1"/>
    </source>
</evidence>
<keyword evidence="1" id="KW-0812">Transmembrane</keyword>
<dbReference type="AlphaFoldDB" id="A0A1F7VJT2"/>
<proteinExistence type="predicted"/>
<gene>
    <name evidence="2" type="ORF">A3I45_01615</name>
</gene>
<protein>
    <submittedName>
        <fullName evidence="2">Uncharacterized protein</fullName>
    </submittedName>
</protein>
<evidence type="ECO:0000313" key="3">
    <source>
        <dbReference type="Proteomes" id="UP000177574"/>
    </source>
</evidence>